<dbReference type="EMBL" id="LCHU01000008">
    <property type="protein sequence ID" value="KKT41421.1"/>
    <property type="molecule type" value="Genomic_DNA"/>
</dbReference>
<dbReference type="PANTHER" id="PTHR46922">
    <property type="entry name" value="DHHA1 DOMAIN PROTEIN"/>
    <property type="match status" value="1"/>
</dbReference>
<accession>A0A0G1H221</accession>
<dbReference type="Gene3D" id="3.10.310.30">
    <property type="match status" value="1"/>
</dbReference>
<feature type="domain" description="DHHA1" evidence="1">
    <location>
        <begin position="214"/>
        <end position="271"/>
    </location>
</feature>
<evidence type="ECO:0000259" key="1">
    <source>
        <dbReference type="Pfam" id="PF02272"/>
    </source>
</evidence>
<dbReference type="PANTHER" id="PTHR46922:SF4">
    <property type="entry name" value="DHHA1 DOMAIN PROTEIN"/>
    <property type="match status" value="1"/>
</dbReference>
<dbReference type="Proteomes" id="UP000034736">
    <property type="component" value="Unassembled WGS sequence"/>
</dbReference>
<gene>
    <name evidence="2" type="ORF">UW30_C0008G0040</name>
</gene>
<evidence type="ECO:0000313" key="3">
    <source>
        <dbReference type="Proteomes" id="UP000034736"/>
    </source>
</evidence>
<reference evidence="2 3" key="1">
    <citation type="journal article" date="2015" name="Nature">
        <title>rRNA introns, odd ribosomes, and small enigmatic genomes across a large radiation of phyla.</title>
        <authorList>
            <person name="Brown C.T."/>
            <person name="Hug L.A."/>
            <person name="Thomas B.C."/>
            <person name="Sharon I."/>
            <person name="Castelle C.J."/>
            <person name="Singh A."/>
            <person name="Wilkins M.J."/>
            <person name="Williams K.H."/>
            <person name="Banfield J.F."/>
        </authorList>
    </citation>
    <scope>NUCLEOTIDE SEQUENCE [LARGE SCALE GENOMIC DNA]</scope>
</reference>
<dbReference type="InterPro" id="IPR003156">
    <property type="entry name" value="DHHA1_dom"/>
</dbReference>
<dbReference type="STRING" id="1618647.UW30_C0008G0040"/>
<dbReference type="GO" id="GO:0016787">
    <property type="term" value="F:hydrolase activity"/>
    <property type="evidence" value="ECO:0007669"/>
    <property type="project" value="UniProtKB-KW"/>
</dbReference>
<comment type="caution">
    <text evidence="2">The sequence shown here is derived from an EMBL/GenBank/DDBJ whole genome shotgun (WGS) entry which is preliminary data.</text>
</comment>
<dbReference type="AlphaFoldDB" id="A0A0G1H221"/>
<protein>
    <submittedName>
        <fullName evidence="2">Phosphohydrolase (DHH superfamily)-like protein</fullName>
    </submittedName>
</protein>
<dbReference type="InterPro" id="IPR038763">
    <property type="entry name" value="DHH_sf"/>
</dbReference>
<dbReference type="Pfam" id="PF02272">
    <property type="entry name" value="DHHA1"/>
    <property type="match status" value="1"/>
</dbReference>
<dbReference type="GO" id="GO:0003676">
    <property type="term" value="F:nucleic acid binding"/>
    <property type="evidence" value="ECO:0007669"/>
    <property type="project" value="InterPro"/>
</dbReference>
<keyword evidence="2" id="KW-0378">Hydrolase</keyword>
<evidence type="ECO:0000313" key="2">
    <source>
        <dbReference type="EMBL" id="KKT41421.1"/>
    </source>
</evidence>
<proteinExistence type="predicted"/>
<sequence length="278" mass="31636">MKKIIVLYHQGCTDGFGAAWVAWRKFGRRAEYIAVKHDDPYPEIVKGKDVYLVDISYDLEKTKKLIKEVKSLTSIDHHISSEKSAKLAGNYLYALNHSGSALAWQYFYQNKKTPTLIKYIEDIDIWNMAMRNTRELLASLETYSQDFVLWNKISKDWERGGSRKKYLAEGTAILKYKDYLIKKAVKDGDEVTLLGKRALVVNNNLSLNSEIGDAIRKKGYPLGIIWQQKGGKLIVSLRSTAKVDSSKIAAHFGGGGHKKAAAFRLMAKEKFPWKKIKK</sequence>
<organism evidence="2 3">
    <name type="scientific">Candidatus Giovannonibacteria bacterium GW2011_GWA2_44_13b</name>
    <dbReference type="NCBI Taxonomy" id="1618647"/>
    <lineage>
        <taxon>Bacteria</taxon>
        <taxon>Candidatus Giovannoniibacteriota</taxon>
    </lineage>
</organism>
<dbReference type="SUPFAM" id="SSF64182">
    <property type="entry name" value="DHH phosphoesterases"/>
    <property type="match status" value="1"/>
</dbReference>
<name>A0A0G1H221_9BACT</name>